<evidence type="ECO:0000256" key="1">
    <source>
        <dbReference type="ARBA" id="ARBA00022691"/>
    </source>
</evidence>
<organism evidence="6 7">
    <name type="scientific">Actinoallomurus iriomotensis</name>
    <dbReference type="NCBI Taxonomy" id="478107"/>
    <lineage>
        <taxon>Bacteria</taxon>
        <taxon>Bacillati</taxon>
        <taxon>Actinomycetota</taxon>
        <taxon>Actinomycetes</taxon>
        <taxon>Streptosporangiales</taxon>
        <taxon>Thermomonosporaceae</taxon>
        <taxon>Actinoallomurus</taxon>
    </lineage>
</organism>
<proteinExistence type="predicted"/>
<keyword evidence="4" id="KW-0411">Iron-sulfur</keyword>
<dbReference type="Gene3D" id="3.20.20.70">
    <property type="entry name" value="Aldolase class I"/>
    <property type="match status" value="1"/>
</dbReference>
<dbReference type="CDD" id="cd01335">
    <property type="entry name" value="Radical_SAM"/>
    <property type="match status" value="1"/>
</dbReference>
<reference evidence="6" key="1">
    <citation type="submission" date="2023-03" db="EMBL/GenBank/DDBJ databases">
        <title>Actinoallomurus iriomotensis NBRC 103681.</title>
        <authorList>
            <person name="Ichikawa N."/>
            <person name="Sato H."/>
            <person name="Tonouchi N."/>
        </authorList>
    </citation>
    <scope>NUCLEOTIDE SEQUENCE</scope>
    <source>
        <strain evidence="6">NBRC 103681</strain>
    </source>
</reference>
<evidence type="ECO:0000313" key="7">
    <source>
        <dbReference type="Proteomes" id="UP001165135"/>
    </source>
</evidence>
<accession>A0A9W6RRE7</accession>
<protein>
    <recommendedName>
        <fullName evidence="5">Radical SAM core domain-containing protein</fullName>
    </recommendedName>
</protein>
<dbReference type="GO" id="GO:0051536">
    <property type="term" value="F:iron-sulfur cluster binding"/>
    <property type="evidence" value="ECO:0007669"/>
    <property type="project" value="UniProtKB-KW"/>
</dbReference>
<dbReference type="PANTHER" id="PTHR43273:SF8">
    <property type="entry name" value="RADICAL SAM DOMAIN PROTEIN"/>
    <property type="match status" value="1"/>
</dbReference>
<dbReference type="InterPro" id="IPR058240">
    <property type="entry name" value="rSAM_sf"/>
</dbReference>
<dbReference type="Proteomes" id="UP001165135">
    <property type="component" value="Unassembled WGS sequence"/>
</dbReference>
<dbReference type="InterPro" id="IPR023867">
    <property type="entry name" value="Sulphatase_maturase_rSAM"/>
</dbReference>
<dbReference type="InterPro" id="IPR013785">
    <property type="entry name" value="Aldolase_TIM"/>
</dbReference>
<dbReference type="Pfam" id="PF04055">
    <property type="entry name" value="Radical_SAM"/>
    <property type="match status" value="1"/>
</dbReference>
<dbReference type="SFLD" id="SFLDG01072">
    <property type="entry name" value="dehydrogenase_like"/>
    <property type="match status" value="1"/>
</dbReference>
<evidence type="ECO:0000256" key="3">
    <source>
        <dbReference type="ARBA" id="ARBA00023004"/>
    </source>
</evidence>
<comment type="caution">
    <text evidence="6">The sequence shown here is derived from an EMBL/GenBank/DDBJ whole genome shotgun (WGS) entry which is preliminary data.</text>
</comment>
<feature type="domain" description="Radical SAM core" evidence="5">
    <location>
        <begin position="4"/>
        <end position="230"/>
    </location>
</feature>
<dbReference type="SFLD" id="SFLDG01067">
    <property type="entry name" value="SPASM/twitch_domain_containing"/>
    <property type="match status" value="1"/>
</dbReference>
<dbReference type="SUPFAM" id="SSF102114">
    <property type="entry name" value="Radical SAM enzymes"/>
    <property type="match status" value="1"/>
</dbReference>
<dbReference type="GO" id="GO:0046872">
    <property type="term" value="F:metal ion binding"/>
    <property type="evidence" value="ECO:0007669"/>
    <property type="project" value="UniProtKB-KW"/>
</dbReference>
<dbReference type="NCBIfam" id="TIGR04269">
    <property type="entry name" value="SAM_SPASM_FxsB"/>
    <property type="match status" value="1"/>
</dbReference>
<dbReference type="PROSITE" id="PS51918">
    <property type="entry name" value="RADICAL_SAM"/>
    <property type="match status" value="1"/>
</dbReference>
<dbReference type="PANTHER" id="PTHR43273">
    <property type="entry name" value="ANAEROBIC SULFATASE-MATURATING ENZYME HOMOLOG ASLB-RELATED"/>
    <property type="match status" value="1"/>
</dbReference>
<dbReference type="SFLD" id="SFLDG01386">
    <property type="entry name" value="main_SPASM_domain-containing"/>
    <property type="match status" value="1"/>
</dbReference>
<evidence type="ECO:0000256" key="2">
    <source>
        <dbReference type="ARBA" id="ARBA00022723"/>
    </source>
</evidence>
<name>A0A9W6RRE7_9ACTN</name>
<dbReference type="InterPro" id="IPR026335">
    <property type="entry name" value="rSAM_SPASM_FxsB"/>
</dbReference>
<dbReference type="AlphaFoldDB" id="A0A9W6RRE7"/>
<keyword evidence="3" id="KW-0408">Iron</keyword>
<dbReference type="GO" id="GO:0016491">
    <property type="term" value="F:oxidoreductase activity"/>
    <property type="evidence" value="ECO:0007669"/>
    <property type="project" value="InterPro"/>
</dbReference>
<dbReference type="NCBIfam" id="TIGR04267">
    <property type="entry name" value="mod_HExxH"/>
    <property type="match status" value="1"/>
</dbReference>
<evidence type="ECO:0000256" key="4">
    <source>
        <dbReference type="ARBA" id="ARBA00023014"/>
    </source>
</evidence>
<dbReference type="InterPro" id="IPR007197">
    <property type="entry name" value="rSAM"/>
</dbReference>
<keyword evidence="2" id="KW-0479">Metal-binding</keyword>
<dbReference type="SFLD" id="SFLDS00029">
    <property type="entry name" value="Radical_SAM"/>
    <property type="match status" value="1"/>
</dbReference>
<sequence>MSTRLPFRQFVLKVHSRCDLACDHCYVYEHADQSWRGKPVTMAVETMAQVAARIGEHARSQGLDRVHAVLHGGEPLLCGPERLSALIRALESGLPGDCELDLHIHTNGVLLDRRFCELFRAHGVKVGISLDGDRAANDRHRRYRDGRSSFDKVARAIELLRTGYPDLYSGLLCTIDIRNDPIAVYDALVSHDPPAIDLLLPHATWDDPPFRAGETDYADWLATIFDKWLADGRPVPVRTFDSIISTSQGGPALTESLGLEPSDLLVVETDGTFEQADSIKIAFDGAPETGTDVFRHSIDQVAEHEGVAARRRGRDGVSATCRACPVLESCGGGLFAHRYRAGSGFDNPSVFCADLKELIEHVQRRISVPRHIVPHAALRSIAAGQGTVEALTILQRGQRSIRRALITAVRDQAGPSPEWDLLRRVEPAIVDDVFSHPYNRVWAVGRLRHPDRRDDGRLAALACVAAARAGMSAALRVPVRDGAVFLPTVGRYEVPDAVETTVEIRSGEVTVERATAVRRVRFLDVGGHPLLVEDLDPLRDRHRRPVAGRLTDEQAGHWQVMFDAAWDLIATRCPEYVPTLTVALSTVVPVEGEPMGSSVRDAFGSVGVALPPDPETLCLLLLGETQRMKLGGVLDMLQLFDDRTSTASADTERLLFDSYARLAITDFRRRRPGGQTITEAATDVDVILASGSLTRLGREFVEEMRGTLDAWSA</sequence>
<dbReference type="EMBL" id="BSTJ01000014">
    <property type="protein sequence ID" value="GLY80353.1"/>
    <property type="molecule type" value="Genomic_DNA"/>
</dbReference>
<keyword evidence="1" id="KW-0949">S-adenosyl-L-methionine</keyword>
<evidence type="ECO:0000259" key="5">
    <source>
        <dbReference type="PROSITE" id="PS51918"/>
    </source>
</evidence>
<gene>
    <name evidence="6" type="ORF">Airi01_086200</name>
</gene>
<evidence type="ECO:0000313" key="6">
    <source>
        <dbReference type="EMBL" id="GLY80353.1"/>
    </source>
</evidence>
<dbReference type="InterPro" id="IPR026337">
    <property type="entry name" value="AKG_HExxH"/>
</dbReference>